<protein>
    <submittedName>
        <fullName evidence="1">Uncharacterized protein</fullName>
    </submittedName>
</protein>
<dbReference type="EMBL" id="KZ680218">
    <property type="protein sequence ID" value="PTB63755.1"/>
    <property type="molecule type" value="Genomic_DNA"/>
</dbReference>
<organism evidence="1 2">
    <name type="scientific">Trichoderma citrinoviride</name>
    <dbReference type="NCBI Taxonomy" id="58853"/>
    <lineage>
        <taxon>Eukaryota</taxon>
        <taxon>Fungi</taxon>
        <taxon>Dikarya</taxon>
        <taxon>Ascomycota</taxon>
        <taxon>Pezizomycotina</taxon>
        <taxon>Sordariomycetes</taxon>
        <taxon>Hypocreomycetidae</taxon>
        <taxon>Hypocreales</taxon>
        <taxon>Hypocreaceae</taxon>
        <taxon>Trichoderma</taxon>
    </lineage>
</organism>
<dbReference type="Proteomes" id="UP000241546">
    <property type="component" value="Unassembled WGS sequence"/>
</dbReference>
<proteinExistence type="predicted"/>
<dbReference type="GeneID" id="36602510"/>
<dbReference type="OrthoDB" id="4900063at2759"/>
<sequence>MAAFPTNGWNLPGEANYNTPSPFDLLDGNDAIKFTPTLADIKANATTFAPRARRPFALRRYISERKAPLGYRRPLSPSVARKRMLAKLQEFDDRFNSSQDYDQWWETIRRPAVPYDHAGVLDVVAPWMYPYHEDEHLSKMMAGAWI</sequence>
<evidence type="ECO:0000313" key="1">
    <source>
        <dbReference type="EMBL" id="PTB63755.1"/>
    </source>
</evidence>
<reference evidence="2" key="1">
    <citation type="submission" date="2016-07" db="EMBL/GenBank/DDBJ databases">
        <title>Multiple horizontal gene transfer events from other fungi enriched the ability of initially mycotrophic Trichoderma (Ascomycota) to feed on dead plant biomass.</title>
        <authorList>
            <consortium name="DOE Joint Genome Institute"/>
            <person name="Atanasova L."/>
            <person name="Chenthamara K."/>
            <person name="Zhang J."/>
            <person name="Grujic M."/>
            <person name="Henrissat B."/>
            <person name="Kuo A."/>
            <person name="Aerts A."/>
            <person name="Salamov A."/>
            <person name="Lipzen A."/>
            <person name="Labutti K."/>
            <person name="Barry K."/>
            <person name="Miao Y."/>
            <person name="Rahimi M.J."/>
            <person name="Shen Q."/>
            <person name="Grigoriev I.V."/>
            <person name="Kubicek C.P."/>
            <person name="Druzhinina I.S."/>
        </authorList>
    </citation>
    <scope>NUCLEOTIDE SEQUENCE [LARGE SCALE GENOMIC DNA]</scope>
    <source>
        <strain evidence="2">TUCIM 6016</strain>
    </source>
</reference>
<name>A0A2T4B351_9HYPO</name>
<accession>A0A2T4B351</accession>
<keyword evidence="2" id="KW-1185">Reference proteome</keyword>
<dbReference type="RefSeq" id="XP_024747075.1">
    <property type="nucleotide sequence ID" value="XM_024894392.1"/>
</dbReference>
<gene>
    <name evidence="1" type="ORF">BBK36DRAFT_1161701</name>
</gene>
<dbReference type="AlphaFoldDB" id="A0A2T4B351"/>
<evidence type="ECO:0000313" key="2">
    <source>
        <dbReference type="Proteomes" id="UP000241546"/>
    </source>
</evidence>